<keyword evidence="1 4" id="KW-0662">Pyridine nucleotide biosynthesis</keyword>
<feature type="binding site" evidence="4">
    <location>
        <position position="262"/>
    </location>
    <ligand>
        <name>pyridoxal 5'-phosphate</name>
        <dbReference type="ChEBI" id="CHEBI:597326"/>
    </ligand>
</feature>
<dbReference type="InterPro" id="IPR015422">
    <property type="entry name" value="PyrdxlP-dep_Trfase_small"/>
</dbReference>
<dbReference type="InterPro" id="IPR015421">
    <property type="entry name" value="PyrdxlP-dep_Trfase_major"/>
</dbReference>
<dbReference type="GO" id="GO:0005737">
    <property type="term" value="C:cytoplasm"/>
    <property type="evidence" value="ECO:0007669"/>
    <property type="project" value="UniProtKB-UniRule"/>
</dbReference>
<evidence type="ECO:0000256" key="3">
    <source>
        <dbReference type="ARBA" id="ARBA00022898"/>
    </source>
</evidence>
<feature type="binding site" evidence="4">
    <location>
        <position position="290"/>
    </location>
    <ligand>
        <name>pyridoxal 5'-phosphate</name>
        <dbReference type="ChEBI" id="CHEBI:597326"/>
    </ligand>
</feature>
<dbReference type="InterPro" id="IPR010111">
    <property type="entry name" value="Kynureninase"/>
</dbReference>
<evidence type="ECO:0000313" key="9">
    <source>
        <dbReference type="Proteomes" id="UP000481043"/>
    </source>
</evidence>
<dbReference type="Pfam" id="PF00155">
    <property type="entry name" value="Aminotran_1_2"/>
    <property type="match status" value="1"/>
</dbReference>
<dbReference type="GO" id="GO:0019441">
    <property type="term" value="P:L-tryptophan catabolic process to kynurenine"/>
    <property type="evidence" value="ECO:0007669"/>
    <property type="project" value="TreeGrafter"/>
</dbReference>
<dbReference type="NCBIfam" id="TIGR01814">
    <property type="entry name" value="kynureninase"/>
    <property type="match status" value="1"/>
</dbReference>
<feature type="binding site" evidence="4">
    <location>
        <position position="100"/>
    </location>
    <ligand>
        <name>pyridoxal 5'-phosphate</name>
        <dbReference type="ChEBI" id="CHEBI:597326"/>
    </ligand>
</feature>
<evidence type="ECO:0000256" key="2">
    <source>
        <dbReference type="ARBA" id="ARBA00022801"/>
    </source>
</evidence>
<dbReference type="EMBL" id="JAAIWM010000001">
    <property type="protein sequence ID" value="NEY70453.1"/>
    <property type="molecule type" value="Genomic_DNA"/>
</dbReference>
<reference evidence="8 9" key="1">
    <citation type="submission" date="2020-02" db="EMBL/GenBank/DDBJ databases">
        <title>Bacillus aquiflavi sp. nov., isolated from yellow water of strong flavor Chinese baijiu in Yibin region of China.</title>
        <authorList>
            <person name="Xie J."/>
        </authorList>
    </citation>
    <scope>NUCLEOTIDE SEQUENCE [LARGE SCALE GENOMIC DNA]</scope>
    <source>
        <strain evidence="8 9">SA4</strain>
    </source>
</reference>
<keyword evidence="2 4" id="KW-0378">Hydrolase</keyword>
<dbReference type="EC" id="3.7.1.3" evidence="4 5"/>
<dbReference type="GO" id="GO:0019805">
    <property type="term" value="P:quinolinate biosynthetic process"/>
    <property type="evidence" value="ECO:0007669"/>
    <property type="project" value="UniProtKB-UniRule"/>
</dbReference>
<dbReference type="Gene3D" id="3.90.1150.10">
    <property type="entry name" value="Aspartate Aminotransferase, domain 1"/>
    <property type="match status" value="1"/>
</dbReference>
<dbReference type="RefSeq" id="WP_163177071.1">
    <property type="nucleotide sequence ID" value="NZ_JAAIWM010000001.1"/>
</dbReference>
<comment type="function">
    <text evidence="4 6">Catalyzes the cleavage of L-kynurenine (L-Kyn) and L-3-hydroxykynurenine (L-3OHKyn) into anthranilic acid (AA) and 3-hydroxyanthranilic acid (3-OHAA), respectively.</text>
</comment>
<name>A0A6M0Q2U9_9BACI</name>
<dbReference type="AlphaFoldDB" id="A0A6M0Q2U9"/>
<dbReference type="InterPro" id="IPR015424">
    <property type="entry name" value="PyrdxlP-dep_Trfase"/>
</dbReference>
<comment type="subunit">
    <text evidence="4 6">Homodimer.</text>
</comment>
<dbReference type="UniPathway" id="UPA00334">
    <property type="reaction ID" value="UER00455"/>
</dbReference>
<dbReference type="UniPathway" id="UPA00253">
    <property type="reaction ID" value="UER00329"/>
</dbReference>
<evidence type="ECO:0000256" key="5">
    <source>
        <dbReference type="NCBIfam" id="TIGR01814"/>
    </source>
</evidence>
<dbReference type="GO" id="GO:0030170">
    <property type="term" value="F:pyridoxal phosphate binding"/>
    <property type="evidence" value="ECO:0007669"/>
    <property type="project" value="UniProtKB-UniRule"/>
</dbReference>
<dbReference type="InterPro" id="IPR004839">
    <property type="entry name" value="Aminotransferase_I/II_large"/>
</dbReference>
<feature type="binding site" evidence="4">
    <location>
        <position position="99"/>
    </location>
    <ligand>
        <name>pyridoxal 5'-phosphate</name>
        <dbReference type="ChEBI" id="CHEBI:597326"/>
    </ligand>
</feature>
<dbReference type="HAMAP" id="MF_01970">
    <property type="entry name" value="Kynureninase"/>
    <property type="match status" value="1"/>
</dbReference>
<dbReference type="PANTHER" id="PTHR14084">
    <property type="entry name" value="KYNURENINASE"/>
    <property type="match status" value="1"/>
</dbReference>
<feature type="binding site" evidence="4">
    <location>
        <begin position="127"/>
        <end position="130"/>
    </location>
    <ligand>
        <name>pyridoxal 5'-phosphate</name>
        <dbReference type="ChEBI" id="CHEBI:597326"/>
    </ligand>
</feature>
<evidence type="ECO:0000256" key="1">
    <source>
        <dbReference type="ARBA" id="ARBA00022642"/>
    </source>
</evidence>
<evidence type="ECO:0000256" key="6">
    <source>
        <dbReference type="PIRNR" id="PIRNR038800"/>
    </source>
</evidence>
<feature type="binding site" evidence="4">
    <location>
        <position position="211"/>
    </location>
    <ligand>
        <name>pyridoxal 5'-phosphate</name>
        <dbReference type="ChEBI" id="CHEBI:597326"/>
    </ligand>
</feature>
<dbReference type="GO" id="GO:0009435">
    <property type="term" value="P:NAD+ biosynthetic process"/>
    <property type="evidence" value="ECO:0007669"/>
    <property type="project" value="UniProtKB-UniRule"/>
</dbReference>
<evidence type="ECO:0000259" key="7">
    <source>
        <dbReference type="Pfam" id="PF00155"/>
    </source>
</evidence>
<proteinExistence type="inferred from homology"/>
<comment type="pathway">
    <text evidence="4 6">Amino-acid degradation; L-kynurenine degradation; L-alanine and anthranilate from L-kynurenine: step 1/1.</text>
</comment>
<keyword evidence="3 4" id="KW-0663">Pyridoxal phosphate</keyword>
<sequence length="423" mass="47626">MQYTLDFAKDLDKQDLLSTYRNEFYIKEGIIYLDGNSLGLLSKRAEDSVKNMLESWKEHAIEGWMNGENPWFFLSENLGSKMAGLVGAKENEVIVTGSTTINLHQLIASFYNPSTGRTKIIADELTFPSDIYAMKSQIKLKGLSPEEHLVQVKSNDGYLLNEDDLIAAMDENTSLVILSSVLYRSGQLLDMKKLVEAAHERGILIGFDLAHSIGVIPHDFANIQPDFAFWCNYKYVNSGPGSVGGLYVNEKHFGVEPGISGWFSSKKDKQFDMEHELNYEHHAGAFQVGTPHILSIAPIIGSLQIFEEAGIDKIRRKSLQLTNFLMMLIDSELTNLDFTIINPRVDEKRGGHVCLHHSEAASICKALKAHGIIPDYREPSLIRLAPVSFYTSYEEVWRAVQVLKEIMVQGDYKKFKNTRNVIA</sequence>
<comment type="pathway">
    <text evidence="4 6">Cofactor biosynthesis; NAD(+) biosynthesis; quinolinate from L-kynurenine: step 2/3.</text>
</comment>
<gene>
    <name evidence="4 8" type="primary">kynU</name>
    <name evidence="8" type="ORF">G4D63_01745</name>
</gene>
<comment type="cofactor">
    <cofactor evidence="4 6">
        <name>pyridoxal 5'-phosphate</name>
        <dbReference type="ChEBI" id="CHEBI:597326"/>
    </cofactor>
</comment>
<accession>A0A6M0Q2U9</accession>
<evidence type="ECO:0000256" key="4">
    <source>
        <dbReference type="HAMAP-Rule" id="MF_01970"/>
    </source>
</evidence>
<feature type="binding site" evidence="4">
    <location>
        <position position="208"/>
    </location>
    <ligand>
        <name>pyridoxal 5'-phosphate</name>
        <dbReference type="ChEBI" id="CHEBI:597326"/>
    </ligand>
</feature>
<comment type="catalytic activity">
    <reaction evidence="6">
        <text>3-hydroxy-L-kynurenine + H2O = 3-hydroxyanthranilate + L-alanine + H(+)</text>
        <dbReference type="Rhea" id="RHEA:25143"/>
        <dbReference type="ChEBI" id="CHEBI:15377"/>
        <dbReference type="ChEBI" id="CHEBI:15378"/>
        <dbReference type="ChEBI" id="CHEBI:36559"/>
        <dbReference type="ChEBI" id="CHEBI:57972"/>
        <dbReference type="ChEBI" id="CHEBI:58125"/>
        <dbReference type="EC" id="3.7.1.3"/>
    </reaction>
</comment>
<comment type="similarity">
    <text evidence="4 6">Belongs to the kynureninase family.</text>
</comment>
<feature type="domain" description="Aminotransferase class I/classII large" evidence="7">
    <location>
        <begin position="76"/>
        <end position="223"/>
    </location>
</feature>
<feature type="modified residue" description="N6-(pyridoxal phosphate)lysine" evidence="4">
    <location>
        <position position="234"/>
    </location>
</feature>
<dbReference type="Proteomes" id="UP000481043">
    <property type="component" value="Unassembled WGS sequence"/>
</dbReference>
<dbReference type="PANTHER" id="PTHR14084:SF0">
    <property type="entry name" value="KYNURENINASE"/>
    <property type="match status" value="1"/>
</dbReference>
<dbReference type="GO" id="GO:0097053">
    <property type="term" value="P:L-kynurenine catabolic process"/>
    <property type="evidence" value="ECO:0007669"/>
    <property type="project" value="UniProtKB-UniRule"/>
</dbReference>
<feature type="binding site" evidence="4">
    <location>
        <position position="233"/>
    </location>
    <ligand>
        <name>pyridoxal 5'-phosphate</name>
        <dbReference type="ChEBI" id="CHEBI:597326"/>
    </ligand>
</feature>
<dbReference type="Pfam" id="PF22580">
    <property type="entry name" value="KYNU_C"/>
    <property type="match status" value="1"/>
</dbReference>
<keyword evidence="9" id="KW-1185">Reference proteome</keyword>
<evidence type="ECO:0000313" key="8">
    <source>
        <dbReference type="EMBL" id="NEY70453.1"/>
    </source>
</evidence>
<dbReference type="PIRSF" id="PIRSF038800">
    <property type="entry name" value="KYNU"/>
    <property type="match status" value="1"/>
</dbReference>
<comment type="caution">
    <text evidence="4">Lacks conserved residue(s) required for the propagation of feature annotation.</text>
</comment>
<dbReference type="GO" id="GO:0030429">
    <property type="term" value="F:kynureninase activity"/>
    <property type="evidence" value="ECO:0007669"/>
    <property type="project" value="UniProtKB-UniRule"/>
</dbReference>
<organism evidence="8 9">
    <name type="scientific">Bacillus mesophilus</name>
    <dbReference type="NCBI Taxonomy" id="1808955"/>
    <lineage>
        <taxon>Bacteria</taxon>
        <taxon>Bacillati</taxon>
        <taxon>Bacillota</taxon>
        <taxon>Bacilli</taxon>
        <taxon>Bacillales</taxon>
        <taxon>Bacillaceae</taxon>
        <taxon>Bacillus</taxon>
    </lineage>
</organism>
<comment type="catalytic activity">
    <reaction evidence="4 6">
        <text>L-kynurenine + H2O = anthranilate + L-alanine + H(+)</text>
        <dbReference type="Rhea" id="RHEA:16813"/>
        <dbReference type="ChEBI" id="CHEBI:15377"/>
        <dbReference type="ChEBI" id="CHEBI:15378"/>
        <dbReference type="ChEBI" id="CHEBI:16567"/>
        <dbReference type="ChEBI" id="CHEBI:57959"/>
        <dbReference type="ChEBI" id="CHEBI:57972"/>
        <dbReference type="EC" id="3.7.1.3"/>
    </reaction>
</comment>
<dbReference type="Gene3D" id="3.40.640.10">
    <property type="entry name" value="Type I PLP-dependent aspartate aminotransferase-like (Major domain)"/>
    <property type="match status" value="1"/>
</dbReference>
<comment type="caution">
    <text evidence="8">The sequence shown here is derived from an EMBL/GenBank/DDBJ whole genome shotgun (WGS) entry which is preliminary data.</text>
</comment>
<dbReference type="GO" id="GO:0043420">
    <property type="term" value="P:anthranilate metabolic process"/>
    <property type="evidence" value="ECO:0007669"/>
    <property type="project" value="TreeGrafter"/>
</dbReference>
<dbReference type="SUPFAM" id="SSF53383">
    <property type="entry name" value="PLP-dependent transferases"/>
    <property type="match status" value="1"/>
</dbReference>
<protein>
    <recommendedName>
        <fullName evidence="4 5">Kynureninase</fullName>
        <ecNumber evidence="4 5">3.7.1.3</ecNumber>
    </recommendedName>
    <alternativeName>
        <fullName evidence="4">L-kynurenine hydrolase</fullName>
    </alternativeName>
</protein>